<feature type="transmembrane region" description="Helical" evidence="1">
    <location>
        <begin position="65"/>
        <end position="91"/>
    </location>
</feature>
<evidence type="ECO:0000256" key="1">
    <source>
        <dbReference type="SAM" id="Phobius"/>
    </source>
</evidence>
<keyword evidence="1" id="KW-1133">Transmembrane helix</keyword>
<gene>
    <name evidence="2" type="ORF">Vau01_031410</name>
</gene>
<dbReference type="InterPro" id="IPR009200">
    <property type="entry name" value="DUF1269_membrane"/>
</dbReference>
<comment type="caution">
    <text evidence="2">The sequence shown here is derived from an EMBL/GenBank/DDBJ whole genome shotgun (WGS) entry which is preliminary data.</text>
</comment>
<proteinExistence type="predicted"/>
<keyword evidence="3" id="KW-1185">Reference proteome</keyword>
<accession>A0A8J3Z647</accession>
<protein>
    <submittedName>
        <fullName evidence="2">Membrane protein</fullName>
    </submittedName>
</protein>
<dbReference type="AlphaFoldDB" id="A0A8J3Z647"/>
<name>A0A8J3Z647_9ACTN</name>
<sequence>MTTFTVWKFNDPEGAAQAATALKYAERDGLVEIHDHAVVTWPVGAARPSTEHGHEGQWRGVGWGALWGVLIGALFFVPVIGGAVGAGIGALSKATEGTGIGKDELTKIRSELTEGTSALFAVTEKGDLDRLGERFHGMNSTLISTNLTEGEREVLLETFGKH</sequence>
<organism evidence="2 3">
    <name type="scientific">Virgisporangium aurantiacum</name>
    <dbReference type="NCBI Taxonomy" id="175570"/>
    <lineage>
        <taxon>Bacteria</taxon>
        <taxon>Bacillati</taxon>
        <taxon>Actinomycetota</taxon>
        <taxon>Actinomycetes</taxon>
        <taxon>Micromonosporales</taxon>
        <taxon>Micromonosporaceae</taxon>
        <taxon>Virgisporangium</taxon>
    </lineage>
</organism>
<keyword evidence="1" id="KW-0472">Membrane</keyword>
<dbReference type="Proteomes" id="UP000612585">
    <property type="component" value="Unassembled WGS sequence"/>
</dbReference>
<keyword evidence="1" id="KW-0812">Transmembrane</keyword>
<reference evidence="2" key="1">
    <citation type="submission" date="2021-01" db="EMBL/GenBank/DDBJ databases">
        <title>Whole genome shotgun sequence of Virgisporangium aurantiacum NBRC 16421.</title>
        <authorList>
            <person name="Komaki H."/>
            <person name="Tamura T."/>
        </authorList>
    </citation>
    <scope>NUCLEOTIDE SEQUENCE</scope>
    <source>
        <strain evidence="2">NBRC 16421</strain>
    </source>
</reference>
<evidence type="ECO:0000313" key="2">
    <source>
        <dbReference type="EMBL" id="GIJ55625.1"/>
    </source>
</evidence>
<dbReference type="EMBL" id="BOPG01000020">
    <property type="protein sequence ID" value="GIJ55625.1"/>
    <property type="molecule type" value="Genomic_DNA"/>
</dbReference>
<evidence type="ECO:0000313" key="3">
    <source>
        <dbReference type="Proteomes" id="UP000612585"/>
    </source>
</evidence>
<dbReference type="Pfam" id="PF06897">
    <property type="entry name" value="DUF1269"/>
    <property type="match status" value="1"/>
</dbReference>
<dbReference type="RefSeq" id="WP_203992713.1">
    <property type="nucleotide sequence ID" value="NZ_BOPG01000020.1"/>
</dbReference>